<dbReference type="EnsemblPlants" id="PGSC0003DMT400094214">
    <property type="protein sequence ID" value="PGSC0003DMT400094214"/>
    <property type="gene ID" value="PGSC0003DMG400043785"/>
</dbReference>
<accession>M1DTN3</accession>
<feature type="compositionally biased region" description="Basic and acidic residues" evidence="1">
    <location>
        <begin position="39"/>
        <end position="56"/>
    </location>
</feature>
<feature type="compositionally biased region" description="Polar residues" evidence="1">
    <location>
        <begin position="75"/>
        <end position="86"/>
    </location>
</feature>
<dbReference type="Gramene" id="PGSC0003DMT400094214">
    <property type="protein sequence ID" value="PGSC0003DMT400094214"/>
    <property type="gene ID" value="PGSC0003DMG400043785"/>
</dbReference>
<proteinExistence type="predicted"/>
<dbReference type="InParanoid" id="M1DTN3"/>
<name>M1DTN3_SOLTU</name>
<evidence type="ECO:0000313" key="3">
    <source>
        <dbReference type="Proteomes" id="UP000011115"/>
    </source>
</evidence>
<protein>
    <submittedName>
        <fullName evidence="2">Uncharacterized protein</fullName>
    </submittedName>
</protein>
<feature type="region of interest" description="Disordered" evidence="1">
    <location>
        <begin position="39"/>
        <end position="86"/>
    </location>
</feature>
<organism evidence="2 3">
    <name type="scientific">Solanum tuberosum</name>
    <name type="common">Potato</name>
    <dbReference type="NCBI Taxonomy" id="4113"/>
    <lineage>
        <taxon>Eukaryota</taxon>
        <taxon>Viridiplantae</taxon>
        <taxon>Streptophyta</taxon>
        <taxon>Embryophyta</taxon>
        <taxon>Tracheophyta</taxon>
        <taxon>Spermatophyta</taxon>
        <taxon>Magnoliopsida</taxon>
        <taxon>eudicotyledons</taxon>
        <taxon>Gunneridae</taxon>
        <taxon>Pentapetalae</taxon>
        <taxon>asterids</taxon>
        <taxon>lamiids</taxon>
        <taxon>Solanales</taxon>
        <taxon>Solanaceae</taxon>
        <taxon>Solanoideae</taxon>
        <taxon>Solaneae</taxon>
        <taxon>Solanum</taxon>
    </lineage>
</organism>
<evidence type="ECO:0000313" key="2">
    <source>
        <dbReference type="EnsemblPlants" id="PGSC0003DMT400094214"/>
    </source>
</evidence>
<sequence>MDKTNKEAEKDWILATLLTQLDRVAKKIMELEAPDKKKDRYIPPHERIKPKVEVGKGLKSAGWRAKGPVGASPKRSATPTLTAVGL</sequence>
<keyword evidence="3" id="KW-1185">Reference proteome</keyword>
<dbReference type="Proteomes" id="UP000011115">
    <property type="component" value="Unassembled WGS sequence"/>
</dbReference>
<dbReference type="AlphaFoldDB" id="M1DTN3"/>
<dbReference type="HOGENOM" id="CLU_2502327_0_0_1"/>
<reference evidence="2" key="2">
    <citation type="submission" date="2015-06" db="UniProtKB">
        <authorList>
            <consortium name="EnsemblPlants"/>
        </authorList>
    </citation>
    <scope>IDENTIFICATION</scope>
    <source>
        <strain evidence="2">DM1-3 516 R44</strain>
    </source>
</reference>
<reference evidence="3" key="1">
    <citation type="journal article" date="2011" name="Nature">
        <title>Genome sequence and analysis of the tuber crop potato.</title>
        <authorList>
            <consortium name="The Potato Genome Sequencing Consortium"/>
        </authorList>
    </citation>
    <scope>NUCLEOTIDE SEQUENCE [LARGE SCALE GENOMIC DNA]</scope>
    <source>
        <strain evidence="3">cv. DM1-3 516 R44</strain>
    </source>
</reference>
<dbReference type="PaxDb" id="4113-PGSC0003DMT400094214"/>
<evidence type="ECO:0000256" key="1">
    <source>
        <dbReference type="SAM" id="MobiDB-lite"/>
    </source>
</evidence>